<dbReference type="InterPro" id="IPR001525">
    <property type="entry name" value="C5_MeTfrase"/>
</dbReference>
<dbReference type="PROSITE" id="PS00094">
    <property type="entry name" value="C5_MTASE_1"/>
    <property type="match status" value="1"/>
</dbReference>
<evidence type="ECO:0000256" key="3">
    <source>
        <dbReference type="ARBA" id="ARBA00022679"/>
    </source>
</evidence>
<dbReference type="PANTHER" id="PTHR46098:SF1">
    <property type="entry name" value="TRNA (CYTOSINE(38)-C(5))-METHYLTRANSFERASE"/>
    <property type="match status" value="1"/>
</dbReference>
<keyword evidence="2" id="KW-0945">Host-virus interaction</keyword>
<keyword evidence="4 7" id="KW-0949">S-adenosyl-L-methionine</keyword>
<keyword evidence="2" id="KW-1090">Inhibition of host innate immune response by virus</keyword>
<dbReference type="Pfam" id="PF00145">
    <property type="entry name" value="DNA_methylase"/>
    <property type="match status" value="1"/>
</dbReference>
<dbReference type="EC" id="2.1.1.37" evidence="9"/>
<organism evidence="10">
    <name type="scientific">Siphoviridae sp. ctXfh4</name>
    <dbReference type="NCBI Taxonomy" id="2827887"/>
    <lineage>
        <taxon>Viruses</taxon>
        <taxon>Duplodnaviria</taxon>
        <taxon>Heunggongvirae</taxon>
        <taxon>Uroviricota</taxon>
        <taxon>Caudoviricetes</taxon>
    </lineage>
</organism>
<feature type="active site" evidence="7">
    <location>
        <position position="88"/>
    </location>
</feature>
<dbReference type="InterPro" id="IPR050750">
    <property type="entry name" value="C5-MTase"/>
</dbReference>
<evidence type="ECO:0000256" key="2">
    <source>
        <dbReference type="ARBA" id="ARBA00022632"/>
    </source>
</evidence>
<comment type="similarity">
    <text evidence="7 8">Belongs to the class I-like SAM-binding methyltransferase superfamily. C5-methyltransferase family.</text>
</comment>
<dbReference type="PRINTS" id="PR00105">
    <property type="entry name" value="C5METTRFRASE"/>
</dbReference>
<evidence type="ECO:0000256" key="8">
    <source>
        <dbReference type="RuleBase" id="RU000416"/>
    </source>
</evidence>
<keyword evidence="3 7" id="KW-0808">Transferase</keyword>
<evidence type="ECO:0000313" key="10">
    <source>
        <dbReference type="EMBL" id="DAF49748.1"/>
    </source>
</evidence>
<keyword evidence="1 7" id="KW-0489">Methyltransferase</keyword>
<keyword evidence="5" id="KW-0899">Viral immunoevasion</keyword>
<comment type="catalytic activity">
    <reaction evidence="9">
        <text>a 2'-deoxycytidine in DNA + S-adenosyl-L-methionine = a 5-methyl-2'-deoxycytidine in DNA + S-adenosyl-L-homocysteine + H(+)</text>
        <dbReference type="Rhea" id="RHEA:13681"/>
        <dbReference type="Rhea" id="RHEA-COMP:11369"/>
        <dbReference type="Rhea" id="RHEA-COMP:11370"/>
        <dbReference type="ChEBI" id="CHEBI:15378"/>
        <dbReference type="ChEBI" id="CHEBI:57856"/>
        <dbReference type="ChEBI" id="CHEBI:59789"/>
        <dbReference type="ChEBI" id="CHEBI:85452"/>
        <dbReference type="ChEBI" id="CHEBI:85454"/>
        <dbReference type="EC" id="2.1.1.37"/>
    </reaction>
</comment>
<reference evidence="10" key="1">
    <citation type="journal article" date="2021" name="Proc. Natl. Acad. Sci. U.S.A.">
        <title>A Catalog of Tens of Thousands of Viruses from Human Metagenomes Reveals Hidden Associations with Chronic Diseases.</title>
        <authorList>
            <person name="Tisza M.J."/>
            <person name="Buck C.B."/>
        </authorList>
    </citation>
    <scope>NUCLEOTIDE SEQUENCE</scope>
    <source>
        <strain evidence="10">CtXfh4</strain>
    </source>
</reference>
<sequence length="359" mass="41056">MKRLNHLELFAGIGGFSRAAELLYIDSGLEIPTLAYSEIDKFAVKTYQAIHPSHKYSLAMGDLIAWNKTKDYITRNLDIDILTGGFPCQTFSSAGKRAGFLDPRGTLYNEIVHILEVKKKQHKPIPFVLLENVKGLTTHDKGKTFKTIQASLSNLGYTVYYDLFNAADFKLAQNRNRLIIFATTLDLPNITFTSNKVRDVFNRDYREDWSINNQSEVLDILDKKVDCKYNTSTSPTYRAYLLGENTTYTTKPKFDRQIAATLTCKSDRRAGMGNYYTHHYIQTGTRKPNPDYHTEPLRRITPTESFKLQGFTGHDVDLARQAGVSDTQLYKQAGNSYAVNMFYAISHYLFNDQRIQEKQ</sequence>
<name>A0A8S5SF87_9CAUD</name>
<evidence type="ECO:0000256" key="4">
    <source>
        <dbReference type="ARBA" id="ARBA00022691"/>
    </source>
</evidence>
<dbReference type="GO" id="GO:0032259">
    <property type="term" value="P:methylation"/>
    <property type="evidence" value="ECO:0007669"/>
    <property type="project" value="UniProtKB-KW"/>
</dbReference>
<dbReference type="InterPro" id="IPR029063">
    <property type="entry name" value="SAM-dependent_MTases_sf"/>
</dbReference>
<keyword evidence="6" id="KW-1258">Restriction-modification system evasion by virus</keyword>
<dbReference type="EMBL" id="BK032587">
    <property type="protein sequence ID" value="DAF49748.1"/>
    <property type="molecule type" value="Genomic_DNA"/>
</dbReference>
<dbReference type="GO" id="GO:0003886">
    <property type="term" value="F:DNA (cytosine-5-)-methyltransferase activity"/>
    <property type="evidence" value="ECO:0007669"/>
    <property type="project" value="UniProtKB-EC"/>
</dbReference>
<evidence type="ECO:0000256" key="7">
    <source>
        <dbReference type="PROSITE-ProRule" id="PRU01016"/>
    </source>
</evidence>
<dbReference type="GO" id="GO:0099018">
    <property type="term" value="P:symbiont-mediated evasion of host restriction-modification system"/>
    <property type="evidence" value="ECO:0007669"/>
    <property type="project" value="UniProtKB-KW"/>
</dbReference>
<evidence type="ECO:0000256" key="5">
    <source>
        <dbReference type="ARBA" id="ARBA00023280"/>
    </source>
</evidence>
<dbReference type="PANTHER" id="PTHR46098">
    <property type="entry name" value="TRNA (CYTOSINE(38)-C(5))-METHYLTRANSFERASE"/>
    <property type="match status" value="1"/>
</dbReference>
<proteinExistence type="inferred from homology"/>
<dbReference type="NCBIfam" id="TIGR00675">
    <property type="entry name" value="dcm"/>
    <property type="match status" value="1"/>
</dbReference>
<dbReference type="Gene3D" id="3.90.120.10">
    <property type="entry name" value="DNA Methylase, subunit A, domain 2"/>
    <property type="match status" value="1"/>
</dbReference>
<dbReference type="GO" id="GO:0052170">
    <property type="term" value="P:symbiont-mediated suppression of host innate immune response"/>
    <property type="evidence" value="ECO:0007669"/>
    <property type="project" value="UniProtKB-KW"/>
</dbReference>
<dbReference type="SUPFAM" id="SSF53335">
    <property type="entry name" value="S-adenosyl-L-methionine-dependent methyltransferases"/>
    <property type="match status" value="1"/>
</dbReference>
<evidence type="ECO:0000256" key="9">
    <source>
        <dbReference type="RuleBase" id="RU000417"/>
    </source>
</evidence>
<evidence type="ECO:0000256" key="6">
    <source>
        <dbReference type="ARBA" id="ARBA00033479"/>
    </source>
</evidence>
<protein>
    <recommendedName>
        <fullName evidence="9">Cytosine-specific methyltransferase</fullName>
        <ecNumber evidence="9">2.1.1.37</ecNumber>
    </recommendedName>
</protein>
<dbReference type="InterPro" id="IPR018117">
    <property type="entry name" value="C5_DNA_meth_AS"/>
</dbReference>
<accession>A0A8S5SF87</accession>
<dbReference type="PROSITE" id="PS51679">
    <property type="entry name" value="SAM_MT_C5"/>
    <property type="match status" value="1"/>
</dbReference>
<evidence type="ECO:0000256" key="1">
    <source>
        <dbReference type="ARBA" id="ARBA00022603"/>
    </source>
</evidence>
<dbReference type="Gene3D" id="3.40.50.150">
    <property type="entry name" value="Vaccinia Virus protein VP39"/>
    <property type="match status" value="1"/>
</dbReference>